<feature type="compositionally biased region" description="Basic and acidic residues" evidence="6">
    <location>
        <begin position="358"/>
        <end position="375"/>
    </location>
</feature>
<keyword evidence="9" id="KW-1185">Reference proteome</keyword>
<dbReference type="PROSITE" id="PS51294">
    <property type="entry name" value="HTH_MYB"/>
    <property type="match status" value="1"/>
</dbReference>
<dbReference type="Pfam" id="PF00249">
    <property type="entry name" value="Myb_DNA-binding"/>
    <property type="match status" value="1"/>
</dbReference>
<accession>A0A2G9GW56</accession>
<evidence type="ECO:0000256" key="1">
    <source>
        <dbReference type="ARBA" id="ARBA00004123"/>
    </source>
</evidence>
<dbReference type="Proteomes" id="UP000231279">
    <property type="component" value="Unassembled WGS sequence"/>
</dbReference>
<dbReference type="InterPro" id="IPR044787">
    <property type="entry name" value="HHO5-like"/>
</dbReference>
<dbReference type="InterPro" id="IPR006447">
    <property type="entry name" value="Myb_dom_plants"/>
</dbReference>
<keyword evidence="3" id="KW-0238">DNA-binding</keyword>
<feature type="region of interest" description="Disordered" evidence="6">
    <location>
        <begin position="340"/>
        <end position="392"/>
    </location>
</feature>
<keyword evidence="5" id="KW-0539">Nucleus</keyword>
<keyword evidence="2" id="KW-0805">Transcription regulation</keyword>
<dbReference type="SUPFAM" id="SSF46689">
    <property type="entry name" value="Homeodomain-like"/>
    <property type="match status" value="1"/>
</dbReference>
<evidence type="ECO:0000313" key="9">
    <source>
        <dbReference type="Proteomes" id="UP000231279"/>
    </source>
</evidence>
<dbReference type="InterPro" id="IPR001005">
    <property type="entry name" value="SANT/Myb"/>
</dbReference>
<sequence length="392" mass="42693">MIINSHNHTDFSEKMQKCQDYIQALEEERRKIQVFQRELPLCLELVTQAIETCKQQLSGTTTEYNIHGQSECSEQTSSDVPVFEEFIPIKRASTHSDDEEQESKKPRNDNNVSSNDGKNVNNDKNSKKSDWLRSVQLWNQTADPPSNEDSPKKVAVTEVKRSGSGGAFHPFKKEKGVGTATPPSQGAANKSAPPASTSSTAGSGGGSGGNKKEEKEGQSQRKARRCWSPELHKRFLQALQQLGGSHVATPKQIRELMKVDGLTNDEVKSHLQKYRLHTRRPTPTMQNNNNTQTPQFVVVGGIWVPPEYAAMATTATSGEASGVAASGVATSAGVYAPVATLPPPFHETSPKQRQHKTLQSDDRGSHNEAGAHESHSPATSSSTHTTTASPAY</sequence>
<dbReference type="Pfam" id="PF26575">
    <property type="entry name" value="HHO5_N"/>
    <property type="match status" value="1"/>
</dbReference>
<dbReference type="EMBL" id="NKXS01003526">
    <property type="protein sequence ID" value="PIN09501.1"/>
    <property type="molecule type" value="Genomic_DNA"/>
</dbReference>
<protein>
    <recommendedName>
        <fullName evidence="7">HTH myb-type domain-containing protein</fullName>
    </recommendedName>
</protein>
<gene>
    <name evidence="8" type="ORF">CDL12_17921</name>
</gene>
<evidence type="ECO:0000256" key="2">
    <source>
        <dbReference type="ARBA" id="ARBA00023015"/>
    </source>
</evidence>
<feature type="region of interest" description="Disordered" evidence="6">
    <location>
        <begin position="91"/>
        <end position="131"/>
    </location>
</feature>
<comment type="caution">
    <text evidence="8">The sequence shown here is derived from an EMBL/GenBank/DDBJ whole genome shotgun (WGS) entry which is preliminary data.</text>
</comment>
<keyword evidence="4" id="KW-0804">Transcription</keyword>
<dbReference type="InterPro" id="IPR017930">
    <property type="entry name" value="Myb_dom"/>
</dbReference>
<dbReference type="NCBIfam" id="TIGR01557">
    <property type="entry name" value="myb_SHAQKYF"/>
    <property type="match status" value="1"/>
</dbReference>
<evidence type="ECO:0000259" key="7">
    <source>
        <dbReference type="PROSITE" id="PS51294"/>
    </source>
</evidence>
<evidence type="ECO:0000256" key="6">
    <source>
        <dbReference type="SAM" id="MobiDB-lite"/>
    </source>
</evidence>
<evidence type="ECO:0000256" key="3">
    <source>
        <dbReference type="ARBA" id="ARBA00023125"/>
    </source>
</evidence>
<dbReference type="AlphaFoldDB" id="A0A2G9GW56"/>
<organism evidence="8 9">
    <name type="scientific">Handroanthus impetiginosus</name>
    <dbReference type="NCBI Taxonomy" id="429701"/>
    <lineage>
        <taxon>Eukaryota</taxon>
        <taxon>Viridiplantae</taxon>
        <taxon>Streptophyta</taxon>
        <taxon>Embryophyta</taxon>
        <taxon>Tracheophyta</taxon>
        <taxon>Spermatophyta</taxon>
        <taxon>Magnoliopsida</taxon>
        <taxon>eudicotyledons</taxon>
        <taxon>Gunneridae</taxon>
        <taxon>Pentapetalae</taxon>
        <taxon>asterids</taxon>
        <taxon>lamiids</taxon>
        <taxon>Lamiales</taxon>
        <taxon>Bignoniaceae</taxon>
        <taxon>Crescentiina</taxon>
        <taxon>Tabebuia alliance</taxon>
        <taxon>Handroanthus</taxon>
    </lineage>
</organism>
<proteinExistence type="predicted"/>
<dbReference type="FunFam" id="1.10.10.60:FF:000002">
    <property type="entry name" value="Myb family transcription factor"/>
    <property type="match status" value="1"/>
</dbReference>
<dbReference type="InterPro" id="IPR009057">
    <property type="entry name" value="Homeodomain-like_sf"/>
</dbReference>
<dbReference type="Gene3D" id="1.10.10.60">
    <property type="entry name" value="Homeodomain-like"/>
    <property type="match status" value="1"/>
</dbReference>
<dbReference type="GO" id="GO:0003700">
    <property type="term" value="F:DNA-binding transcription factor activity"/>
    <property type="evidence" value="ECO:0007669"/>
    <property type="project" value="InterPro"/>
</dbReference>
<feature type="compositionally biased region" description="Low complexity" evidence="6">
    <location>
        <begin position="187"/>
        <end position="201"/>
    </location>
</feature>
<evidence type="ECO:0000256" key="5">
    <source>
        <dbReference type="ARBA" id="ARBA00023242"/>
    </source>
</evidence>
<reference evidence="9" key="1">
    <citation type="journal article" date="2018" name="Gigascience">
        <title>Genome assembly of the Pink Ipe (Handroanthus impetiginosus, Bignoniaceae), a highly valued, ecologically keystone Neotropical timber forest tree.</title>
        <authorList>
            <person name="Silva-Junior O.B."/>
            <person name="Grattapaglia D."/>
            <person name="Novaes E."/>
            <person name="Collevatti R.G."/>
        </authorList>
    </citation>
    <scope>NUCLEOTIDE SEQUENCE [LARGE SCALE GENOMIC DNA]</scope>
    <source>
        <strain evidence="9">cv. UFG-1</strain>
    </source>
</reference>
<dbReference type="PANTHER" id="PTHR31003:SF16">
    <property type="entry name" value="TRANSCRIPTION FACTOR HHO2"/>
    <property type="match status" value="1"/>
</dbReference>
<dbReference type="OrthoDB" id="1908613at2759"/>
<feature type="region of interest" description="Disordered" evidence="6">
    <location>
        <begin position="161"/>
        <end position="228"/>
    </location>
</feature>
<evidence type="ECO:0000313" key="8">
    <source>
        <dbReference type="EMBL" id="PIN09501.1"/>
    </source>
</evidence>
<dbReference type="GO" id="GO:0003677">
    <property type="term" value="F:DNA binding"/>
    <property type="evidence" value="ECO:0007669"/>
    <property type="project" value="UniProtKB-KW"/>
</dbReference>
<feature type="domain" description="HTH myb-type" evidence="7">
    <location>
        <begin position="219"/>
        <end position="279"/>
    </location>
</feature>
<comment type="subcellular location">
    <subcellularLocation>
        <location evidence="1">Nucleus</location>
    </subcellularLocation>
</comment>
<dbReference type="PANTHER" id="PTHR31003">
    <property type="entry name" value="MYB FAMILY TRANSCRIPTION FACTOR"/>
    <property type="match status" value="1"/>
</dbReference>
<name>A0A2G9GW56_9LAMI</name>
<feature type="compositionally biased region" description="Basic and acidic residues" evidence="6">
    <location>
        <begin position="210"/>
        <end position="219"/>
    </location>
</feature>
<dbReference type="GO" id="GO:0005634">
    <property type="term" value="C:nucleus"/>
    <property type="evidence" value="ECO:0007669"/>
    <property type="project" value="UniProtKB-SubCell"/>
</dbReference>
<feature type="compositionally biased region" description="Low complexity" evidence="6">
    <location>
        <begin position="376"/>
        <end position="392"/>
    </location>
</feature>
<feature type="compositionally biased region" description="Low complexity" evidence="6">
    <location>
        <begin position="109"/>
        <end position="123"/>
    </location>
</feature>
<dbReference type="InterPro" id="IPR058673">
    <property type="entry name" value="HHO5-like_N"/>
</dbReference>
<evidence type="ECO:0000256" key="4">
    <source>
        <dbReference type="ARBA" id="ARBA00023163"/>
    </source>
</evidence>